<gene>
    <name evidence="2" type="ORF">CWI75_12695</name>
</gene>
<evidence type="ECO:0000313" key="3">
    <source>
        <dbReference type="Proteomes" id="UP000234845"/>
    </source>
</evidence>
<dbReference type="Proteomes" id="UP000234845">
    <property type="component" value="Unassembled WGS sequence"/>
</dbReference>
<proteinExistence type="predicted"/>
<feature type="transmembrane region" description="Helical" evidence="1">
    <location>
        <begin position="39"/>
        <end position="60"/>
    </location>
</feature>
<comment type="caution">
    <text evidence="2">The sequence shown here is derived from an EMBL/GenBank/DDBJ whole genome shotgun (WGS) entry which is preliminary data.</text>
</comment>
<keyword evidence="1" id="KW-0472">Membrane</keyword>
<sequence>MIRSPSRLVNALGYLALTLLLALPLAVLIVRVGAWQQGLALYAIASLGAAVVLLLAIVLFFIPRYRHQRKDIALRALLVVPGTLLLLGLLSTRGDYPPIHDISTNLSDPPVFVNAPDLRGPNSNSLEIKPESLAAQREAYPDLQSIRTPLTPNNAYQRALDVATELGWEVVYQDPENWHIEAVDTTAIMAFKDDIVIRVRSTADGSVVDLRSVSRVGVSDLGANAQRLRDFSSAFVD</sequence>
<dbReference type="EMBL" id="PKLZ01000009">
    <property type="protein sequence ID" value="PLW81950.1"/>
    <property type="molecule type" value="Genomic_DNA"/>
</dbReference>
<name>A0A2N5Y0M8_9GAMM</name>
<feature type="transmembrane region" description="Helical" evidence="1">
    <location>
        <begin position="72"/>
        <end position="90"/>
    </location>
</feature>
<accession>A0A2N5Y0M8</accession>
<dbReference type="RefSeq" id="WP_101521885.1">
    <property type="nucleotide sequence ID" value="NZ_PKLZ01000009.1"/>
</dbReference>
<dbReference type="InterPro" id="IPR010865">
    <property type="entry name" value="DUF1499"/>
</dbReference>
<dbReference type="AlphaFoldDB" id="A0A2N5Y0M8"/>
<feature type="transmembrane region" description="Helical" evidence="1">
    <location>
        <begin position="12"/>
        <end position="33"/>
    </location>
</feature>
<keyword evidence="1" id="KW-1133">Transmembrane helix</keyword>
<keyword evidence="3" id="KW-1185">Reference proteome</keyword>
<reference evidence="3" key="1">
    <citation type="submission" date="2017-11" db="EMBL/GenBank/DDBJ databases">
        <title>The draft genome sequence of Chromatocurvus sp. F02.</title>
        <authorList>
            <person name="Du Z.-J."/>
            <person name="Chang Y.-Q."/>
        </authorList>
    </citation>
    <scope>NUCLEOTIDE SEQUENCE [LARGE SCALE GENOMIC DNA]</scope>
    <source>
        <strain evidence="3">F02</strain>
    </source>
</reference>
<keyword evidence="1" id="KW-0812">Transmembrane</keyword>
<organism evidence="2 3">
    <name type="scientific">Kineobactrum sediminis</name>
    <dbReference type="NCBI Taxonomy" id="1905677"/>
    <lineage>
        <taxon>Bacteria</taxon>
        <taxon>Pseudomonadati</taxon>
        <taxon>Pseudomonadota</taxon>
        <taxon>Gammaproteobacteria</taxon>
        <taxon>Cellvibrionales</taxon>
        <taxon>Halieaceae</taxon>
        <taxon>Kineobactrum</taxon>
    </lineage>
</organism>
<dbReference type="OrthoDB" id="1523552at2"/>
<dbReference type="Pfam" id="PF07386">
    <property type="entry name" value="DUF1499"/>
    <property type="match status" value="1"/>
</dbReference>
<evidence type="ECO:0000256" key="1">
    <source>
        <dbReference type="SAM" id="Phobius"/>
    </source>
</evidence>
<protein>
    <submittedName>
        <fullName evidence="2">DUF1499 domain-containing protein</fullName>
    </submittedName>
</protein>
<evidence type="ECO:0000313" key="2">
    <source>
        <dbReference type="EMBL" id="PLW81950.1"/>
    </source>
</evidence>